<name>A0A7X2NSF3_9FIRM</name>
<dbReference type="EMBL" id="VUMN01000009">
    <property type="protein sequence ID" value="MSS58283.1"/>
    <property type="molecule type" value="Genomic_DNA"/>
</dbReference>
<protein>
    <submittedName>
        <fullName evidence="1">Uncharacterized protein</fullName>
    </submittedName>
</protein>
<dbReference type="RefSeq" id="WP_105302909.1">
    <property type="nucleotide sequence ID" value="NZ_JAQXPC010000045.1"/>
</dbReference>
<evidence type="ECO:0000313" key="1">
    <source>
        <dbReference type="EMBL" id="MSS58283.1"/>
    </source>
</evidence>
<accession>A0A7X2NSF3</accession>
<sequence>MTDRINIYLLLEQIHNEVFPNESFGVYMKKIDELIGPMEKLDDGEIVTRLYHYLKSPFQKVGMISH</sequence>
<organism evidence="1 2">
    <name type="scientific">Stecheria intestinalis</name>
    <dbReference type="NCBI Taxonomy" id="2606630"/>
    <lineage>
        <taxon>Bacteria</taxon>
        <taxon>Bacillati</taxon>
        <taxon>Bacillota</taxon>
        <taxon>Erysipelotrichia</taxon>
        <taxon>Erysipelotrichales</taxon>
        <taxon>Erysipelotrichaceae</taxon>
        <taxon>Stecheria</taxon>
    </lineage>
</organism>
<proteinExistence type="predicted"/>
<gene>
    <name evidence="1" type="ORF">FYJ51_05115</name>
</gene>
<dbReference type="AlphaFoldDB" id="A0A7X2NSF3"/>
<reference evidence="1 2" key="1">
    <citation type="submission" date="2019-08" db="EMBL/GenBank/DDBJ databases">
        <title>In-depth cultivation of the pig gut microbiome towards novel bacterial diversity and tailored functional studies.</title>
        <authorList>
            <person name="Wylensek D."/>
            <person name="Hitch T.C.A."/>
            <person name="Clavel T."/>
        </authorList>
    </citation>
    <scope>NUCLEOTIDE SEQUENCE [LARGE SCALE GENOMIC DNA]</scope>
    <source>
        <strain evidence="1 2">Oil+RF-744-GAM-WT-6</strain>
    </source>
</reference>
<dbReference type="Proteomes" id="UP000461880">
    <property type="component" value="Unassembled WGS sequence"/>
</dbReference>
<evidence type="ECO:0000313" key="2">
    <source>
        <dbReference type="Proteomes" id="UP000461880"/>
    </source>
</evidence>
<keyword evidence="2" id="KW-1185">Reference proteome</keyword>
<comment type="caution">
    <text evidence="1">The sequence shown here is derived from an EMBL/GenBank/DDBJ whole genome shotgun (WGS) entry which is preliminary data.</text>
</comment>